<dbReference type="InterPro" id="IPR029068">
    <property type="entry name" value="Glyas_Bleomycin-R_OHBP_Dase"/>
</dbReference>
<protein>
    <submittedName>
        <fullName evidence="2">VOC family protein</fullName>
    </submittedName>
</protein>
<accession>A0AAP2DKY3</accession>
<feature type="domain" description="Glyoxalase/fosfomycin resistance/dioxygenase" evidence="1">
    <location>
        <begin position="3"/>
        <end position="120"/>
    </location>
</feature>
<gene>
    <name evidence="2" type="ORF">KK083_14480</name>
</gene>
<dbReference type="AlphaFoldDB" id="A0AAP2DKY3"/>
<dbReference type="RefSeq" id="WP_254163969.1">
    <property type="nucleotide sequence ID" value="NZ_JAHESF010000013.1"/>
</dbReference>
<evidence type="ECO:0000313" key="2">
    <source>
        <dbReference type="EMBL" id="MBT1698096.1"/>
    </source>
</evidence>
<reference evidence="2 3" key="1">
    <citation type="submission" date="2021-05" db="EMBL/GenBank/DDBJ databases">
        <title>A Polyphasic approach of four new species of the genus Ohtaekwangia: Ohtaekwangia histidinii sp. nov., Ohtaekwangia cretensis sp. nov., Ohtaekwangia indiensis sp. nov., Ohtaekwangia reichenbachii sp. nov. from diverse environment.</title>
        <authorList>
            <person name="Octaviana S."/>
        </authorList>
    </citation>
    <scope>NUCLEOTIDE SEQUENCE [LARGE SCALE GENOMIC DNA]</scope>
    <source>
        <strain evidence="2 3">PWU4</strain>
    </source>
</reference>
<proteinExistence type="predicted"/>
<dbReference type="SUPFAM" id="SSF54593">
    <property type="entry name" value="Glyoxalase/Bleomycin resistance protein/Dihydroxybiphenyl dioxygenase"/>
    <property type="match status" value="1"/>
</dbReference>
<dbReference type="EMBL" id="JAHESF010000013">
    <property type="protein sequence ID" value="MBT1698096.1"/>
    <property type="molecule type" value="Genomic_DNA"/>
</dbReference>
<comment type="caution">
    <text evidence="2">The sequence shown here is derived from an EMBL/GenBank/DDBJ whole genome shotgun (WGS) entry which is preliminary data.</text>
</comment>
<dbReference type="Proteomes" id="UP001319200">
    <property type="component" value="Unassembled WGS sequence"/>
</dbReference>
<dbReference type="Pfam" id="PF00903">
    <property type="entry name" value="Glyoxalase"/>
    <property type="match status" value="1"/>
</dbReference>
<keyword evidence="3" id="KW-1185">Reference proteome</keyword>
<dbReference type="InterPro" id="IPR004360">
    <property type="entry name" value="Glyas_Fos-R_dOase_dom"/>
</dbReference>
<organism evidence="2 3">
    <name type="scientific">Chryseosolibacter histidini</name>
    <dbReference type="NCBI Taxonomy" id="2782349"/>
    <lineage>
        <taxon>Bacteria</taxon>
        <taxon>Pseudomonadati</taxon>
        <taxon>Bacteroidota</taxon>
        <taxon>Cytophagia</taxon>
        <taxon>Cytophagales</taxon>
        <taxon>Chryseotaleaceae</taxon>
        <taxon>Chryseosolibacter</taxon>
    </lineage>
</organism>
<evidence type="ECO:0000259" key="1">
    <source>
        <dbReference type="Pfam" id="PF00903"/>
    </source>
</evidence>
<dbReference type="Gene3D" id="3.10.180.10">
    <property type="entry name" value="2,3-Dihydroxybiphenyl 1,2-Dioxygenase, domain 1"/>
    <property type="match status" value="1"/>
</dbReference>
<sequence>MKHLTPNLFVEDIDDSISFYRELGFEVIGTFPEQGAYHWVMMSCGNVTLMLQTSSSFEAEMRETGQSLQEPFLLYIEMQDLERFFYSIHNKVTVLKGISENADGTPEFTIRDTNGYVITFAAGE</sequence>
<evidence type="ECO:0000313" key="3">
    <source>
        <dbReference type="Proteomes" id="UP001319200"/>
    </source>
</evidence>
<name>A0AAP2DKY3_9BACT</name>